<sequence length="164" mass="18688">MAHTINGIITSFKYQGELPSVNLVGNYFLIPFKNKYGSNYSEQTIEPYQELSNQTLKILKEFSFKGKCLYLETDYFGGPGFQIAEVWENGNLILGPIISFDGIENPKIPTKAKLVNDAINEALKEIGIYKHEGKDEFDSLRLGDYRSNDDIINEYNMKNNTDLK</sequence>
<organism evidence="1 2">
    <name type="scientific">Flavobacterium jumunjinense</name>
    <dbReference type="NCBI Taxonomy" id="998845"/>
    <lineage>
        <taxon>Bacteria</taxon>
        <taxon>Pseudomonadati</taxon>
        <taxon>Bacteroidota</taxon>
        <taxon>Flavobacteriia</taxon>
        <taxon>Flavobacteriales</taxon>
        <taxon>Flavobacteriaceae</taxon>
        <taxon>Flavobacterium</taxon>
    </lineage>
</organism>
<evidence type="ECO:0000313" key="2">
    <source>
        <dbReference type="Proteomes" id="UP001589607"/>
    </source>
</evidence>
<protein>
    <submittedName>
        <fullName evidence="1">Uncharacterized protein</fullName>
    </submittedName>
</protein>
<reference evidence="1 2" key="1">
    <citation type="submission" date="2024-09" db="EMBL/GenBank/DDBJ databases">
        <authorList>
            <person name="Sun Q."/>
            <person name="Mori K."/>
        </authorList>
    </citation>
    <scope>NUCLEOTIDE SEQUENCE [LARGE SCALE GENOMIC DNA]</scope>
    <source>
        <strain evidence="1 2">CECT 7955</strain>
    </source>
</reference>
<gene>
    <name evidence="1" type="ORF">ACFFVF_08355</name>
</gene>
<dbReference type="Proteomes" id="UP001589607">
    <property type="component" value="Unassembled WGS sequence"/>
</dbReference>
<name>A0ABV5GMB0_9FLAO</name>
<comment type="caution">
    <text evidence="1">The sequence shown here is derived from an EMBL/GenBank/DDBJ whole genome shotgun (WGS) entry which is preliminary data.</text>
</comment>
<keyword evidence="2" id="KW-1185">Reference proteome</keyword>
<dbReference type="RefSeq" id="WP_236455676.1">
    <property type="nucleotide sequence ID" value="NZ_CBCSGE010000002.1"/>
</dbReference>
<accession>A0ABV5GMB0</accession>
<dbReference type="EMBL" id="JBHMEY010000018">
    <property type="protein sequence ID" value="MFB9096522.1"/>
    <property type="molecule type" value="Genomic_DNA"/>
</dbReference>
<proteinExistence type="predicted"/>
<evidence type="ECO:0000313" key="1">
    <source>
        <dbReference type="EMBL" id="MFB9096522.1"/>
    </source>
</evidence>